<organism evidence="2 3">
    <name type="scientific">Camelus dromedarius</name>
    <name type="common">Dromedary</name>
    <name type="synonym">Arabian camel</name>
    <dbReference type="NCBI Taxonomy" id="9838"/>
    <lineage>
        <taxon>Eukaryota</taxon>
        <taxon>Metazoa</taxon>
        <taxon>Chordata</taxon>
        <taxon>Craniata</taxon>
        <taxon>Vertebrata</taxon>
        <taxon>Euteleostomi</taxon>
        <taxon>Mammalia</taxon>
        <taxon>Eutheria</taxon>
        <taxon>Laurasiatheria</taxon>
        <taxon>Artiodactyla</taxon>
        <taxon>Tylopoda</taxon>
        <taxon>Camelidae</taxon>
        <taxon>Camelus</taxon>
    </lineage>
</organism>
<feature type="region of interest" description="Disordered" evidence="1">
    <location>
        <begin position="87"/>
        <end position="107"/>
    </location>
</feature>
<evidence type="ECO:0000313" key="3">
    <source>
        <dbReference type="Proteomes" id="UP000299084"/>
    </source>
</evidence>
<name>A0A5N4E8E1_CAMDR</name>
<gene>
    <name evidence="2" type="ORF">Cadr_000015698</name>
</gene>
<accession>A0A5N4E8E1</accession>
<dbReference type="Proteomes" id="UP000299084">
    <property type="component" value="Unassembled WGS sequence"/>
</dbReference>
<dbReference type="AlphaFoldDB" id="A0A5N4E8E1"/>
<protein>
    <submittedName>
        <fullName evidence="2">Uncharacterized protein</fullName>
    </submittedName>
</protein>
<evidence type="ECO:0000313" key="2">
    <source>
        <dbReference type="EMBL" id="KAB1279761.1"/>
    </source>
</evidence>
<reference evidence="2 3" key="1">
    <citation type="journal article" date="2019" name="Mol. Ecol. Resour.">
        <title>Improving Illumina assemblies with Hi-C and long reads: an example with the North African dromedary.</title>
        <authorList>
            <person name="Elbers J.P."/>
            <person name="Rogers M.F."/>
            <person name="Perelman P.L."/>
            <person name="Proskuryakova A.A."/>
            <person name="Serdyukova N.A."/>
            <person name="Johnson W.E."/>
            <person name="Horin P."/>
            <person name="Corander J."/>
            <person name="Murphy D."/>
            <person name="Burger P.A."/>
        </authorList>
    </citation>
    <scope>NUCLEOTIDE SEQUENCE [LARGE SCALE GENOMIC DNA]</scope>
    <source>
        <strain evidence="2">Drom800</strain>
        <tissue evidence="2">Blood</tissue>
    </source>
</reference>
<feature type="compositionally biased region" description="Gly residues" evidence="1">
    <location>
        <begin position="97"/>
        <end position="107"/>
    </location>
</feature>
<dbReference type="EMBL" id="JWIN03000004">
    <property type="protein sequence ID" value="KAB1279761.1"/>
    <property type="molecule type" value="Genomic_DNA"/>
</dbReference>
<sequence length="107" mass="11171">MSGAAGQQPPPRALHPGQLWDLEVARLRSSRKYTRKLLDCNFLAPRLRVGGRASWISPPSSTQQDTCLIPALPVPCHVTAGVGPPSLDPAVVKGAEAGRGGQAEPGA</sequence>
<evidence type="ECO:0000256" key="1">
    <source>
        <dbReference type="SAM" id="MobiDB-lite"/>
    </source>
</evidence>
<keyword evidence="3" id="KW-1185">Reference proteome</keyword>
<proteinExistence type="predicted"/>
<comment type="caution">
    <text evidence="2">The sequence shown here is derived from an EMBL/GenBank/DDBJ whole genome shotgun (WGS) entry which is preliminary data.</text>
</comment>